<protein>
    <submittedName>
        <fullName evidence="3">Uncharacterized protein</fullName>
    </submittedName>
</protein>
<evidence type="ECO:0000256" key="1">
    <source>
        <dbReference type="SAM" id="MobiDB-lite"/>
    </source>
</evidence>
<keyword evidence="2" id="KW-0472">Membrane</keyword>
<evidence type="ECO:0000256" key="2">
    <source>
        <dbReference type="SAM" id="Phobius"/>
    </source>
</evidence>
<feature type="region of interest" description="Disordered" evidence="1">
    <location>
        <begin position="36"/>
        <end position="62"/>
    </location>
</feature>
<keyword evidence="2" id="KW-1133">Transmembrane helix</keyword>
<dbReference type="AlphaFoldDB" id="A0A6N7VKW9"/>
<evidence type="ECO:0000313" key="3">
    <source>
        <dbReference type="EMBL" id="MSS82257.1"/>
    </source>
</evidence>
<organism evidence="3 4">
    <name type="scientific">Acidaminococcus fermentans</name>
    <dbReference type="NCBI Taxonomy" id="905"/>
    <lineage>
        <taxon>Bacteria</taxon>
        <taxon>Bacillati</taxon>
        <taxon>Bacillota</taxon>
        <taxon>Negativicutes</taxon>
        <taxon>Acidaminococcales</taxon>
        <taxon>Acidaminococcaceae</taxon>
        <taxon>Acidaminococcus</taxon>
    </lineage>
</organism>
<dbReference type="Proteomes" id="UP000441455">
    <property type="component" value="Unassembled WGS sequence"/>
</dbReference>
<dbReference type="EMBL" id="VULN01000008">
    <property type="protein sequence ID" value="MSS82257.1"/>
    <property type="molecule type" value="Genomic_DNA"/>
</dbReference>
<keyword evidence="2" id="KW-0812">Transmembrane</keyword>
<evidence type="ECO:0000313" key="4">
    <source>
        <dbReference type="Proteomes" id="UP000441455"/>
    </source>
</evidence>
<name>A0A6N7VKW9_ACIFE</name>
<dbReference type="OrthoDB" id="3035702at2"/>
<gene>
    <name evidence="3" type="ORF">FX155_06575</name>
</gene>
<reference evidence="3 4" key="1">
    <citation type="submission" date="2019-08" db="EMBL/GenBank/DDBJ databases">
        <title>In-depth cultivation of the pig gut microbiome towards novel bacterial diversity and tailored functional studies.</title>
        <authorList>
            <person name="Wylensek D."/>
            <person name="Hitch T.C.A."/>
            <person name="Clavel T."/>
        </authorList>
    </citation>
    <scope>NUCLEOTIDE SEQUENCE [LARGE SCALE GENOMIC DNA]</scope>
    <source>
        <strain evidence="3 4">WCA-389-WT-5B</strain>
    </source>
</reference>
<comment type="caution">
    <text evidence="3">The sequence shown here is derived from an EMBL/GenBank/DDBJ whole genome shotgun (WGS) entry which is preliminary data.</text>
</comment>
<proteinExistence type="predicted"/>
<dbReference type="RefSeq" id="WP_154488154.1">
    <property type="nucleotide sequence ID" value="NZ_VULN01000008.1"/>
</dbReference>
<feature type="transmembrane region" description="Helical" evidence="2">
    <location>
        <begin position="7"/>
        <end position="29"/>
    </location>
</feature>
<sequence length="62" mass="7486">METTLKMILEVLYCLVALCAGGFFVALIYTDLKKDQRDEEMARHRDEREEAYHRRQMESFRK</sequence>
<accession>A0A6N7VKW9</accession>